<keyword evidence="3 10" id="KW-0963">Cytoplasm</keyword>
<dbReference type="RefSeq" id="WP_265557670.1">
    <property type="nucleotide sequence ID" value="NZ_CP092471.1"/>
</dbReference>
<keyword evidence="5 10" id="KW-0547">Nucleotide-binding</keyword>
<dbReference type="EMBL" id="CP092471">
    <property type="protein sequence ID" value="UVI38502.1"/>
    <property type="molecule type" value="Genomic_DNA"/>
</dbReference>
<gene>
    <name evidence="10" type="primary">lysS</name>
    <name evidence="11" type="ORF">L1F33_09540</name>
</gene>
<proteinExistence type="inferred from homology"/>
<dbReference type="Proteomes" id="UP001065265">
    <property type="component" value="Chromosome"/>
</dbReference>
<sequence>MTEASLPQIARNSKAWPFQEAQRLLKRYPDGTKPDGSPVLFETGYGPSGLPHIGTFQEVLRTTLVRRAFEALIGARPEDGKTRLVAFSDDMDGLRKVPENVPNKSVLEDNLGKPLTRIPDPFGKHDSFADHNNAMLREFLDRFGFDYEFVSASERYNSGAFDDALRLVLRKNQAILDIMLPTLREERRQTYSPVLPVSPTSGRVLQVPVEVVDAEAGMVRFTDEDGSTVEQSALGGMAKLQWKVDWAMRWYALGVDYEMCGKDLTDSVTQSGKIVQVLGGRKPEGLIYELFLDEKGEKISKSKGNGLTIEQWLDYGSEESLGFYIFPNPKSAKQLHAGVIPRAVDDYWQFRERLPEQELDKQLGNPAWHLLRADGSFAGSEAPGAGDSLPVTYALLLNLVGVLGAQADRDQVWSYLGNYIADPDPAEHPELDALVTNALAYNRDFVAPTLERRAPDAREAEALKALDAALLEMAPDTPAEDIQTIVYEIGKDEARGFESLRDWFRALYETLLGSAQGPRMGSFIALYGVANTRALIAEALARA</sequence>
<dbReference type="EC" id="6.1.1.6" evidence="10"/>
<evidence type="ECO:0000256" key="8">
    <source>
        <dbReference type="ARBA" id="ARBA00023146"/>
    </source>
</evidence>
<keyword evidence="4 10" id="KW-0436">Ligase</keyword>
<dbReference type="InterPro" id="IPR014729">
    <property type="entry name" value="Rossmann-like_a/b/a_fold"/>
</dbReference>
<name>A0ABY5SVD0_9SPHN</name>
<reference evidence="11" key="1">
    <citation type="submission" date="2022-02" db="EMBL/GenBank/DDBJ databases">
        <title>Qipengyuania spongiae sp. nov., isolated from marine sponge.</title>
        <authorList>
            <person name="Li Z."/>
            <person name="Zhang M."/>
        </authorList>
    </citation>
    <scope>NUCLEOTIDE SEQUENCE</scope>
    <source>
        <strain evidence="11">PHS-Z21</strain>
    </source>
</reference>
<dbReference type="InterPro" id="IPR001412">
    <property type="entry name" value="aa-tRNA-synth_I_CS"/>
</dbReference>
<dbReference type="NCBIfam" id="TIGR00467">
    <property type="entry name" value="lysS_arch"/>
    <property type="match status" value="1"/>
</dbReference>
<comment type="subcellular location">
    <subcellularLocation>
        <location evidence="1 10">Cytoplasm</location>
    </subcellularLocation>
</comment>
<dbReference type="InterPro" id="IPR008925">
    <property type="entry name" value="aa_tRNA-synth_I_cd-bd_sf"/>
</dbReference>
<keyword evidence="12" id="KW-1185">Reference proteome</keyword>
<dbReference type="InterPro" id="IPR002904">
    <property type="entry name" value="Lys-tRNA-ligase"/>
</dbReference>
<dbReference type="InterPro" id="IPR020751">
    <property type="entry name" value="aa-tRNA-synth_I_codon-bd_sub2"/>
</dbReference>
<dbReference type="NCBIfam" id="NF001968">
    <property type="entry name" value="PRK00750.1-2"/>
    <property type="match status" value="1"/>
</dbReference>
<comment type="similarity">
    <text evidence="2 10">Belongs to the class-I aminoacyl-tRNA synthetase family.</text>
</comment>
<keyword evidence="8 10" id="KW-0030">Aminoacyl-tRNA synthetase</keyword>
<evidence type="ECO:0000256" key="5">
    <source>
        <dbReference type="ARBA" id="ARBA00022741"/>
    </source>
</evidence>
<keyword evidence="6 10" id="KW-0067">ATP-binding</keyword>
<dbReference type="Gene3D" id="3.40.50.620">
    <property type="entry name" value="HUPs"/>
    <property type="match status" value="1"/>
</dbReference>
<dbReference type="Gene3D" id="1.10.10.350">
    <property type="match status" value="1"/>
</dbReference>
<dbReference type="PANTHER" id="PTHR37940:SF1">
    <property type="entry name" value="LYSINE--TRNA LIGASE"/>
    <property type="match status" value="1"/>
</dbReference>
<dbReference type="PROSITE" id="PS00178">
    <property type="entry name" value="AA_TRNA_LIGASE_I"/>
    <property type="match status" value="1"/>
</dbReference>
<organism evidence="11 12">
    <name type="scientific">Qipengyuania spongiae</name>
    <dbReference type="NCBI Taxonomy" id="2909673"/>
    <lineage>
        <taxon>Bacteria</taxon>
        <taxon>Pseudomonadati</taxon>
        <taxon>Pseudomonadota</taxon>
        <taxon>Alphaproteobacteria</taxon>
        <taxon>Sphingomonadales</taxon>
        <taxon>Erythrobacteraceae</taxon>
        <taxon>Qipengyuania</taxon>
    </lineage>
</organism>
<comment type="catalytic activity">
    <reaction evidence="9 10">
        <text>tRNA(Lys) + L-lysine + ATP = L-lysyl-tRNA(Lys) + AMP + diphosphate</text>
        <dbReference type="Rhea" id="RHEA:20792"/>
        <dbReference type="Rhea" id="RHEA-COMP:9696"/>
        <dbReference type="Rhea" id="RHEA-COMP:9697"/>
        <dbReference type="ChEBI" id="CHEBI:30616"/>
        <dbReference type="ChEBI" id="CHEBI:32551"/>
        <dbReference type="ChEBI" id="CHEBI:33019"/>
        <dbReference type="ChEBI" id="CHEBI:78442"/>
        <dbReference type="ChEBI" id="CHEBI:78529"/>
        <dbReference type="ChEBI" id="CHEBI:456215"/>
        <dbReference type="EC" id="6.1.1.6"/>
    </reaction>
</comment>
<dbReference type="Pfam" id="PF01921">
    <property type="entry name" value="tRNA-synt_1f"/>
    <property type="match status" value="1"/>
</dbReference>
<evidence type="ECO:0000256" key="2">
    <source>
        <dbReference type="ARBA" id="ARBA00005594"/>
    </source>
</evidence>
<evidence type="ECO:0000256" key="10">
    <source>
        <dbReference type="HAMAP-Rule" id="MF_00177"/>
    </source>
</evidence>
<evidence type="ECO:0000313" key="12">
    <source>
        <dbReference type="Proteomes" id="UP001065265"/>
    </source>
</evidence>
<feature type="short sequence motif" description="'HIGH' region" evidence="10">
    <location>
        <begin position="47"/>
        <end position="55"/>
    </location>
</feature>
<protein>
    <recommendedName>
        <fullName evidence="10">Lysine--tRNA ligase</fullName>
        <ecNumber evidence="10">6.1.1.6</ecNumber>
    </recommendedName>
    <alternativeName>
        <fullName evidence="10">Lysyl-tRNA synthetase</fullName>
        <shortName evidence="10">LysRS</shortName>
    </alternativeName>
</protein>
<evidence type="ECO:0000313" key="11">
    <source>
        <dbReference type="EMBL" id="UVI38502.1"/>
    </source>
</evidence>
<dbReference type="PANTHER" id="PTHR37940">
    <property type="entry name" value="LYSINE--TRNA LIGASE"/>
    <property type="match status" value="1"/>
</dbReference>
<evidence type="ECO:0000256" key="1">
    <source>
        <dbReference type="ARBA" id="ARBA00004496"/>
    </source>
</evidence>
<evidence type="ECO:0000256" key="9">
    <source>
        <dbReference type="ARBA" id="ARBA00048573"/>
    </source>
</evidence>
<dbReference type="GO" id="GO:0004824">
    <property type="term" value="F:lysine-tRNA ligase activity"/>
    <property type="evidence" value="ECO:0007669"/>
    <property type="project" value="UniProtKB-EC"/>
</dbReference>
<accession>A0ABY5SVD0</accession>
<dbReference type="SUPFAM" id="SSF48163">
    <property type="entry name" value="An anticodon-binding domain of class I aminoacyl-tRNA synthetases"/>
    <property type="match status" value="1"/>
</dbReference>
<evidence type="ECO:0000256" key="6">
    <source>
        <dbReference type="ARBA" id="ARBA00022840"/>
    </source>
</evidence>
<evidence type="ECO:0000256" key="7">
    <source>
        <dbReference type="ARBA" id="ARBA00022917"/>
    </source>
</evidence>
<feature type="short sequence motif" description="'KMSKS' region" evidence="10">
    <location>
        <begin position="298"/>
        <end position="302"/>
    </location>
</feature>
<feature type="binding site" evidence="10">
    <location>
        <position position="301"/>
    </location>
    <ligand>
        <name>ATP</name>
        <dbReference type="ChEBI" id="CHEBI:30616"/>
    </ligand>
</feature>
<keyword evidence="7 10" id="KW-0648">Protein biosynthesis</keyword>
<dbReference type="SUPFAM" id="SSF52374">
    <property type="entry name" value="Nucleotidylyl transferase"/>
    <property type="match status" value="1"/>
</dbReference>
<dbReference type="HAMAP" id="MF_00177">
    <property type="entry name" value="Lys_tRNA_synth_class1"/>
    <property type="match status" value="1"/>
</dbReference>
<evidence type="ECO:0000256" key="4">
    <source>
        <dbReference type="ARBA" id="ARBA00022598"/>
    </source>
</evidence>
<evidence type="ECO:0000256" key="3">
    <source>
        <dbReference type="ARBA" id="ARBA00022490"/>
    </source>
</evidence>